<dbReference type="EMBL" id="LXQA010418082">
    <property type="protein sequence ID" value="MCI50542.1"/>
    <property type="molecule type" value="Genomic_DNA"/>
</dbReference>
<reference evidence="1 2" key="1">
    <citation type="journal article" date="2018" name="Front. Plant Sci.">
        <title>Red Clover (Trifolium pratense) and Zigzag Clover (T. medium) - A Picture of Genomic Similarities and Differences.</title>
        <authorList>
            <person name="Dluhosova J."/>
            <person name="Istvanek J."/>
            <person name="Nedelnik J."/>
            <person name="Repkova J."/>
        </authorList>
    </citation>
    <scope>NUCLEOTIDE SEQUENCE [LARGE SCALE GENOMIC DNA]</scope>
    <source>
        <strain evidence="2">cv. 10/8</strain>
        <tissue evidence="1">Leaf</tissue>
    </source>
</reference>
<evidence type="ECO:0000313" key="2">
    <source>
        <dbReference type="Proteomes" id="UP000265520"/>
    </source>
</evidence>
<sequence length="92" mass="11091">MKKTDTVDSEIVMLDAKEFERLFSKKELIEQKRENENKAEIDQVIDEIGALFNKKELGRIWTPQHLYFKFMELLPNRRKKMEDMLSVSFWPP</sequence>
<organism evidence="1 2">
    <name type="scientific">Trifolium medium</name>
    <dbReference type="NCBI Taxonomy" id="97028"/>
    <lineage>
        <taxon>Eukaryota</taxon>
        <taxon>Viridiplantae</taxon>
        <taxon>Streptophyta</taxon>
        <taxon>Embryophyta</taxon>
        <taxon>Tracheophyta</taxon>
        <taxon>Spermatophyta</taxon>
        <taxon>Magnoliopsida</taxon>
        <taxon>eudicotyledons</taxon>
        <taxon>Gunneridae</taxon>
        <taxon>Pentapetalae</taxon>
        <taxon>rosids</taxon>
        <taxon>fabids</taxon>
        <taxon>Fabales</taxon>
        <taxon>Fabaceae</taxon>
        <taxon>Papilionoideae</taxon>
        <taxon>50 kb inversion clade</taxon>
        <taxon>NPAAA clade</taxon>
        <taxon>Hologalegina</taxon>
        <taxon>IRL clade</taxon>
        <taxon>Trifolieae</taxon>
        <taxon>Trifolium</taxon>
    </lineage>
</organism>
<proteinExistence type="predicted"/>
<keyword evidence="2" id="KW-1185">Reference proteome</keyword>
<comment type="caution">
    <text evidence="1">The sequence shown here is derived from an EMBL/GenBank/DDBJ whole genome shotgun (WGS) entry which is preliminary data.</text>
</comment>
<dbReference type="AlphaFoldDB" id="A0A392SQ50"/>
<evidence type="ECO:0000313" key="1">
    <source>
        <dbReference type="EMBL" id="MCI50542.1"/>
    </source>
</evidence>
<accession>A0A392SQ50</accession>
<name>A0A392SQ50_9FABA</name>
<dbReference type="Proteomes" id="UP000265520">
    <property type="component" value="Unassembled WGS sequence"/>
</dbReference>
<protein>
    <submittedName>
        <fullName evidence="1">Resistance protein</fullName>
    </submittedName>
</protein>